<dbReference type="GO" id="GO:0051213">
    <property type="term" value="F:dioxygenase activity"/>
    <property type="evidence" value="ECO:0007669"/>
    <property type="project" value="UniProtKB-KW"/>
</dbReference>
<dbReference type="Gene3D" id="3.60.130.10">
    <property type="entry name" value="Clavaminate synthase-like"/>
    <property type="match status" value="1"/>
</dbReference>
<dbReference type="OrthoDB" id="581608at2"/>
<accession>A0A1S1P9I0</accession>
<evidence type="ECO:0000313" key="8">
    <source>
        <dbReference type="EMBL" id="OHV19578.1"/>
    </source>
</evidence>
<evidence type="ECO:0000313" key="9">
    <source>
        <dbReference type="Proteomes" id="UP000179769"/>
    </source>
</evidence>
<dbReference type="GO" id="GO:0046872">
    <property type="term" value="F:metal ion binding"/>
    <property type="evidence" value="ECO:0007669"/>
    <property type="project" value="UniProtKB-KW"/>
</dbReference>
<dbReference type="EMBL" id="MAXA01000281">
    <property type="protein sequence ID" value="OHV19578.1"/>
    <property type="molecule type" value="Genomic_DNA"/>
</dbReference>
<protein>
    <submittedName>
        <fullName evidence="8">Taurine catabolism dioxygenase TauD</fullName>
    </submittedName>
</protein>
<evidence type="ECO:0000256" key="5">
    <source>
        <dbReference type="ARBA" id="ARBA00023002"/>
    </source>
</evidence>
<comment type="similarity">
    <text evidence="2">Belongs to the TfdA dioxygenase family.</text>
</comment>
<comment type="caution">
    <text evidence="8">The sequence shown here is derived from an EMBL/GenBank/DDBJ whole genome shotgun (WGS) entry which is preliminary data.</text>
</comment>
<keyword evidence="9" id="KW-1185">Reference proteome</keyword>
<dbReference type="InterPro" id="IPR042098">
    <property type="entry name" value="TauD-like_sf"/>
</dbReference>
<keyword evidence="6" id="KW-0408">Iron</keyword>
<dbReference type="SUPFAM" id="SSF51197">
    <property type="entry name" value="Clavaminate synthase-like"/>
    <property type="match status" value="1"/>
</dbReference>
<dbReference type="PANTHER" id="PTHR43779:SF2">
    <property type="entry name" value="ALPHA-KETOGLUTARATE-DEPENDENT XANTHINE DIOXYGENASE XAN1"/>
    <property type="match status" value="1"/>
</dbReference>
<sequence>MAAIVTEKLGEKVGAEVLGVDADRLLNDQDLPSACLTALEENGALLFRGLNIDPATQVAFCRRLGELLSFPTSPPYDIPEINEINWDPSHPRAEYFRGNVAWHIDGALDYDIPPKASVMTAEVVTEQGGETEFASTYAAYDDLTDAEKERFADLRVVHTLEAIVRPAYPNPTPEQLADWAKRPSREHPLVWQHRSGRRSLVFGSTTSHIVGMSREDGRALLDELEERATAPDRVFSHSWTAGDMVIWDNRGLVHRVRPFDQTEPRRMHRITLAGDEPIQ</sequence>
<organism evidence="8 9">
    <name type="scientific">Parafrankia soli</name>
    <dbReference type="NCBI Taxonomy" id="2599596"/>
    <lineage>
        <taxon>Bacteria</taxon>
        <taxon>Bacillati</taxon>
        <taxon>Actinomycetota</taxon>
        <taxon>Actinomycetes</taxon>
        <taxon>Frankiales</taxon>
        <taxon>Frankiaceae</taxon>
        <taxon>Parafrankia</taxon>
    </lineage>
</organism>
<dbReference type="RefSeq" id="WP_071067167.1">
    <property type="nucleotide sequence ID" value="NZ_MAXA01000281.1"/>
</dbReference>
<evidence type="ECO:0000256" key="2">
    <source>
        <dbReference type="ARBA" id="ARBA00005896"/>
    </source>
</evidence>
<dbReference type="InterPro" id="IPR003819">
    <property type="entry name" value="TauD/TfdA-like"/>
</dbReference>
<dbReference type="PANTHER" id="PTHR43779">
    <property type="entry name" value="DIOXYGENASE RV0097-RELATED"/>
    <property type="match status" value="1"/>
</dbReference>
<evidence type="ECO:0000256" key="4">
    <source>
        <dbReference type="ARBA" id="ARBA00022964"/>
    </source>
</evidence>
<dbReference type="Proteomes" id="UP000179769">
    <property type="component" value="Unassembled WGS sequence"/>
</dbReference>
<keyword evidence="4 8" id="KW-0223">Dioxygenase</keyword>
<keyword evidence="3" id="KW-0479">Metal-binding</keyword>
<proteinExistence type="inferred from homology"/>
<comment type="cofactor">
    <cofactor evidence="1">
        <name>Fe(2+)</name>
        <dbReference type="ChEBI" id="CHEBI:29033"/>
    </cofactor>
</comment>
<dbReference type="Pfam" id="PF02668">
    <property type="entry name" value="TauD"/>
    <property type="match status" value="1"/>
</dbReference>
<evidence type="ECO:0000256" key="6">
    <source>
        <dbReference type="ARBA" id="ARBA00023004"/>
    </source>
</evidence>
<evidence type="ECO:0000259" key="7">
    <source>
        <dbReference type="Pfam" id="PF02668"/>
    </source>
</evidence>
<evidence type="ECO:0000256" key="1">
    <source>
        <dbReference type="ARBA" id="ARBA00001954"/>
    </source>
</evidence>
<gene>
    <name evidence="8" type="ORF">BBK14_29300</name>
</gene>
<dbReference type="AlphaFoldDB" id="A0A1S1P9I0"/>
<reference evidence="9" key="1">
    <citation type="submission" date="2016-07" db="EMBL/GenBank/DDBJ databases">
        <title>Frankia sp. NRRL B-16219 Genome sequencing.</title>
        <authorList>
            <person name="Ghodhbane-Gtari F."/>
            <person name="Swanson E."/>
            <person name="Gueddou A."/>
            <person name="Louati M."/>
            <person name="Nouioui I."/>
            <person name="Hezbri K."/>
            <person name="Abebe-Akele F."/>
            <person name="Simpson S."/>
            <person name="Morris K."/>
            <person name="Thomas K."/>
            <person name="Gtari M."/>
            <person name="Tisa L.S."/>
        </authorList>
    </citation>
    <scope>NUCLEOTIDE SEQUENCE [LARGE SCALE GENOMIC DNA]</scope>
    <source>
        <strain evidence="9">NRRL B-16219</strain>
    </source>
</reference>
<dbReference type="InterPro" id="IPR051178">
    <property type="entry name" value="TfdA_dioxygenase"/>
</dbReference>
<keyword evidence="5" id="KW-0560">Oxidoreductase</keyword>
<feature type="domain" description="TauD/TfdA-like" evidence="7">
    <location>
        <begin position="7"/>
        <end position="271"/>
    </location>
</feature>
<name>A0A1S1P9I0_9ACTN</name>
<evidence type="ECO:0000256" key="3">
    <source>
        <dbReference type="ARBA" id="ARBA00022723"/>
    </source>
</evidence>